<sequence>MKPILFYCYDAYCGWCYGFSPVIKKITENFPDLQTEVLSGGMILPEKPVPIAATAGYIQKAYKTVEEYTGIRFGSDYLWHINNAEESDWFPHSEKPAIALCIFKEFYPERQVEFAADLQYALHYEGRDLTDDAAYEHLLEKYSINKELFYSRLASEEYKDRAAYEFSLVKQLQVNGFPCVLLQVTESKFQLLAKGYTDYETLESRLKAALAS</sequence>
<dbReference type="SUPFAM" id="SSF52833">
    <property type="entry name" value="Thioredoxin-like"/>
    <property type="match status" value="1"/>
</dbReference>
<name>A0A4Q1CZE1_9BACT</name>
<reference evidence="2 3" key="1">
    <citation type="submission" date="2019-01" db="EMBL/GenBank/DDBJ databases">
        <title>Filimonas sp. strain TTM-71.</title>
        <authorList>
            <person name="Chen W.-M."/>
        </authorList>
    </citation>
    <scope>NUCLEOTIDE SEQUENCE [LARGE SCALE GENOMIC DNA]</scope>
    <source>
        <strain evidence="2 3">TTM-71</strain>
    </source>
</reference>
<dbReference type="Gene3D" id="1.10.472.60">
    <property type="entry name" value="putative protein disulfide isomerase domain"/>
    <property type="match status" value="1"/>
</dbReference>
<feature type="domain" description="DSBA-like thioredoxin" evidence="1">
    <location>
        <begin position="9"/>
        <end position="207"/>
    </location>
</feature>
<dbReference type="EMBL" id="SDHZ01000005">
    <property type="protein sequence ID" value="RXK80770.1"/>
    <property type="molecule type" value="Genomic_DNA"/>
</dbReference>
<accession>A0A4Q1CZE1</accession>
<protein>
    <submittedName>
        <fullName evidence="2">DsbA family protein</fullName>
    </submittedName>
</protein>
<evidence type="ECO:0000259" key="1">
    <source>
        <dbReference type="Pfam" id="PF01323"/>
    </source>
</evidence>
<comment type="caution">
    <text evidence="2">The sequence shown here is derived from an EMBL/GenBank/DDBJ whole genome shotgun (WGS) entry which is preliminary data.</text>
</comment>
<dbReference type="RefSeq" id="WP_129005800.1">
    <property type="nucleotide sequence ID" value="NZ_SDHZ01000005.1"/>
</dbReference>
<dbReference type="Proteomes" id="UP000290545">
    <property type="component" value="Unassembled WGS sequence"/>
</dbReference>
<dbReference type="InterPro" id="IPR036249">
    <property type="entry name" value="Thioredoxin-like_sf"/>
</dbReference>
<keyword evidence="3" id="KW-1185">Reference proteome</keyword>
<dbReference type="Pfam" id="PF01323">
    <property type="entry name" value="DSBA"/>
    <property type="match status" value="1"/>
</dbReference>
<dbReference type="CDD" id="cd03025">
    <property type="entry name" value="DsbA_FrnE_like"/>
    <property type="match status" value="1"/>
</dbReference>
<dbReference type="Gene3D" id="3.40.30.10">
    <property type="entry name" value="Glutaredoxin"/>
    <property type="match status" value="1"/>
</dbReference>
<dbReference type="AlphaFoldDB" id="A0A4Q1CZE1"/>
<evidence type="ECO:0000313" key="2">
    <source>
        <dbReference type="EMBL" id="RXK80770.1"/>
    </source>
</evidence>
<dbReference type="OrthoDB" id="9813770at2"/>
<gene>
    <name evidence="2" type="ORF">ESB13_21650</name>
</gene>
<evidence type="ECO:0000313" key="3">
    <source>
        <dbReference type="Proteomes" id="UP000290545"/>
    </source>
</evidence>
<dbReference type="InterPro" id="IPR001853">
    <property type="entry name" value="DSBA-like_thioredoxin_dom"/>
</dbReference>
<dbReference type="GO" id="GO:0016491">
    <property type="term" value="F:oxidoreductase activity"/>
    <property type="evidence" value="ECO:0007669"/>
    <property type="project" value="InterPro"/>
</dbReference>
<organism evidence="2 3">
    <name type="scientific">Filimonas effusa</name>
    <dbReference type="NCBI Taxonomy" id="2508721"/>
    <lineage>
        <taxon>Bacteria</taxon>
        <taxon>Pseudomonadati</taxon>
        <taxon>Bacteroidota</taxon>
        <taxon>Chitinophagia</taxon>
        <taxon>Chitinophagales</taxon>
        <taxon>Chitinophagaceae</taxon>
        <taxon>Filimonas</taxon>
    </lineage>
</organism>
<proteinExistence type="predicted"/>